<accession>A0A0F8VPS2</accession>
<dbReference type="EMBL" id="LAZR01070017">
    <property type="protein sequence ID" value="KKK46337.1"/>
    <property type="molecule type" value="Genomic_DNA"/>
</dbReference>
<feature type="transmembrane region" description="Helical" evidence="1">
    <location>
        <begin position="122"/>
        <end position="140"/>
    </location>
</feature>
<keyword evidence="1" id="KW-0472">Membrane</keyword>
<evidence type="ECO:0000313" key="2">
    <source>
        <dbReference type="EMBL" id="KKK46337.1"/>
    </source>
</evidence>
<feature type="non-terminal residue" evidence="2">
    <location>
        <position position="227"/>
    </location>
</feature>
<dbReference type="AlphaFoldDB" id="A0A0F8VPS2"/>
<evidence type="ECO:0000256" key="1">
    <source>
        <dbReference type="SAM" id="Phobius"/>
    </source>
</evidence>
<name>A0A0F8VPS2_9ZZZZ</name>
<reference evidence="2" key="1">
    <citation type="journal article" date="2015" name="Nature">
        <title>Complex archaea that bridge the gap between prokaryotes and eukaryotes.</title>
        <authorList>
            <person name="Spang A."/>
            <person name="Saw J.H."/>
            <person name="Jorgensen S.L."/>
            <person name="Zaremba-Niedzwiedzka K."/>
            <person name="Martijn J."/>
            <person name="Lind A.E."/>
            <person name="van Eijk R."/>
            <person name="Schleper C."/>
            <person name="Guy L."/>
            <person name="Ettema T.J."/>
        </authorList>
    </citation>
    <scope>NUCLEOTIDE SEQUENCE</scope>
</reference>
<comment type="caution">
    <text evidence="2">The sequence shown here is derived from an EMBL/GenBank/DDBJ whole genome shotgun (WGS) entry which is preliminary data.</text>
</comment>
<keyword evidence="1" id="KW-1133">Transmembrane helix</keyword>
<gene>
    <name evidence="2" type="ORF">LCGC14_3164070</name>
</gene>
<proteinExistence type="predicted"/>
<keyword evidence="1" id="KW-0812">Transmembrane</keyword>
<sequence length="227" mass="25312">MKGYIFVELFEKRIKSFLSVSGAGPERLHLTTVKDLQNSGMIKLYFCPEEEWEFCSDEERVLIKEIIIDEIPQVKSGTVAIDLLGRIENRVTLLLTVLLDGEPCQEIAVDLSSLSKSPSLKYFIIPPLLIFLLLILYLLFLKSYFQSTPAAITPGPPVPTATAEEKIIPAFTPVLIYFNPESAKLSFGAKGKLENLLTVLKVRSSGTLYITGYCALYGSERGREKLS</sequence>
<protein>
    <submittedName>
        <fullName evidence="2">Uncharacterized protein</fullName>
    </submittedName>
</protein>
<organism evidence="2">
    <name type="scientific">marine sediment metagenome</name>
    <dbReference type="NCBI Taxonomy" id="412755"/>
    <lineage>
        <taxon>unclassified sequences</taxon>
        <taxon>metagenomes</taxon>
        <taxon>ecological metagenomes</taxon>
    </lineage>
</organism>